<evidence type="ECO:0000256" key="1">
    <source>
        <dbReference type="ARBA" id="ARBA00010233"/>
    </source>
</evidence>
<dbReference type="GO" id="GO:0004180">
    <property type="term" value="F:carboxypeptidase activity"/>
    <property type="evidence" value="ECO:0007669"/>
    <property type="project" value="UniProtKB-KW"/>
</dbReference>
<gene>
    <name evidence="9" type="ORF">L497_1281</name>
</gene>
<accession>A0A158M707</accession>
<dbReference type="PIRSF" id="PIRSF028757">
    <property type="entry name" value="LD-carboxypeptidase"/>
    <property type="match status" value="1"/>
</dbReference>
<dbReference type="Gene3D" id="3.40.50.10740">
    <property type="entry name" value="Class I glutamine amidotransferase-like"/>
    <property type="match status" value="1"/>
</dbReference>
<dbReference type="InterPro" id="IPR006311">
    <property type="entry name" value="TAT_signal"/>
</dbReference>
<dbReference type="PANTHER" id="PTHR30237">
    <property type="entry name" value="MURAMOYLTETRAPEPTIDE CARBOXYPEPTIDASE"/>
    <property type="match status" value="1"/>
</dbReference>
<dbReference type="PATRIC" id="fig|1331206.3.peg.804"/>
<dbReference type="InterPro" id="IPR040449">
    <property type="entry name" value="Peptidase_S66_N"/>
</dbReference>
<dbReference type="CDD" id="cd07025">
    <property type="entry name" value="Peptidase_S66"/>
    <property type="match status" value="1"/>
</dbReference>
<dbReference type="GO" id="GO:0006508">
    <property type="term" value="P:proteolysis"/>
    <property type="evidence" value="ECO:0007669"/>
    <property type="project" value="UniProtKB-KW"/>
</dbReference>
<dbReference type="AlphaFoldDB" id="A0A158M707"/>
<feature type="active site" description="Nucleophile" evidence="6">
    <location>
        <position position="158"/>
    </location>
</feature>
<dbReference type="GO" id="GO:0008236">
    <property type="term" value="F:serine-type peptidase activity"/>
    <property type="evidence" value="ECO:0007669"/>
    <property type="project" value="UniProtKB-KW"/>
</dbReference>
<feature type="domain" description="LD-carboxypeptidase C-terminal" evidence="8">
    <location>
        <begin position="228"/>
        <end position="345"/>
    </location>
</feature>
<feature type="domain" description="LD-carboxypeptidase N-terminal" evidence="7">
    <location>
        <begin position="61"/>
        <end position="178"/>
    </location>
</feature>
<evidence type="ECO:0000256" key="2">
    <source>
        <dbReference type="ARBA" id="ARBA00022645"/>
    </source>
</evidence>
<name>A0A158M707_9BORD</name>
<evidence type="ECO:0000256" key="5">
    <source>
        <dbReference type="ARBA" id="ARBA00022825"/>
    </source>
</evidence>
<evidence type="ECO:0000256" key="6">
    <source>
        <dbReference type="PIRSR" id="PIRSR028757-1"/>
    </source>
</evidence>
<comment type="similarity">
    <text evidence="1">Belongs to the peptidase S66 family.</text>
</comment>
<dbReference type="STRING" id="35814.BBB42_09795"/>
<dbReference type="InterPro" id="IPR029062">
    <property type="entry name" value="Class_I_gatase-like"/>
</dbReference>
<dbReference type="SUPFAM" id="SSF141986">
    <property type="entry name" value="LD-carboxypeptidase A C-terminal domain-like"/>
    <property type="match status" value="1"/>
</dbReference>
<dbReference type="SUPFAM" id="SSF52317">
    <property type="entry name" value="Class I glutamine amidotransferase-like"/>
    <property type="match status" value="1"/>
</dbReference>
<dbReference type="Proteomes" id="UP000026682">
    <property type="component" value="Unassembled WGS sequence"/>
</dbReference>
<keyword evidence="5" id="KW-0720">Serine protease</keyword>
<evidence type="ECO:0000313" key="9">
    <source>
        <dbReference type="EMBL" id="KAK96793.1"/>
    </source>
</evidence>
<evidence type="ECO:0000256" key="3">
    <source>
        <dbReference type="ARBA" id="ARBA00022670"/>
    </source>
</evidence>
<dbReference type="InterPro" id="IPR027478">
    <property type="entry name" value="LdcA_N"/>
</dbReference>
<dbReference type="PROSITE" id="PS51257">
    <property type="entry name" value="PROKAR_LIPOPROTEIN"/>
    <property type="match status" value="1"/>
</dbReference>
<reference evidence="9 10" key="1">
    <citation type="submission" date="2014-03" db="EMBL/GenBank/DDBJ databases">
        <title>Genome sequence of Bordetella holmseii.</title>
        <authorList>
            <person name="Harvill E."/>
            <person name="Goodfield L.L."/>
            <person name="Ivanov Y."/>
            <person name="Meyer J.A."/>
            <person name="Newth C."/>
            <person name="Cassiday P."/>
            <person name="Tondella M.L."/>
            <person name="Liao P."/>
            <person name="Zimmerman J."/>
            <person name="Meert K."/>
            <person name="Wessel D."/>
            <person name="Berger J."/>
            <person name="Dean J.M."/>
            <person name="Holubkov R."/>
            <person name="Burr J."/>
            <person name="Liu T."/>
            <person name="Brinkac L.M."/>
            <person name="Sanka R."/>
            <person name="Kim M."/>
            <person name="Losada L."/>
        </authorList>
    </citation>
    <scope>NUCLEOTIDE SEQUENCE [LARGE SCALE GENOMIC DNA]</scope>
    <source>
        <strain evidence="9 10">CDC-H585-BH</strain>
    </source>
</reference>
<dbReference type="Pfam" id="PF02016">
    <property type="entry name" value="Peptidase_S66"/>
    <property type="match status" value="1"/>
</dbReference>
<feature type="active site" description="Charge relay system" evidence="6">
    <location>
        <position position="259"/>
    </location>
</feature>
<sequence length="364" mass="37964">MTDVWERRRFLGVAGACAALALAGCAARPPRAARAVRGGAAAGSTQAAARPVPALKPGAVVAVIAPASAVDGAADAAAAWLQARGYQPRLMLGARMDAPYDYLAGSDSLRLDQLHAAFSSAEVGAVWCLQGGFGSWRLLDQIDYALIGANPKPFIGYSDITALHLALQQRVGFVTFHGPMLGQDFIVGRAEPTESLAWAMLSGQVGAGSWIEAPPGSQVVALAPGQASGRLVGGNLALISALMGTDNEIDTRGAILFIEDVNELPPRVDRMLSQLAAAGKLDSVAGVLVGNFTRGSPGSDPAGQSLYWPILRETLQGRGVPVLAGWPSGHWNPNLMLPLGARVTLDAQRRALRLDQVIVENRAT</sequence>
<dbReference type="Gene3D" id="3.50.30.60">
    <property type="entry name" value="LD-carboxypeptidase A C-terminal domain-like"/>
    <property type="match status" value="1"/>
</dbReference>
<dbReference type="PANTHER" id="PTHR30237:SF2">
    <property type="entry name" value="MUREIN TETRAPEPTIDE CARBOXYPEPTIDASE"/>
    <property type="match status" value="1"/>
</dbReference>
<dbReference type="InterPro" id="IPR027461">
    <property type="entry name" value="Carboxypeptidase_A_C_sf"/>
</dbReference>
<evidence type="ECO:0000313" key="10">
    <source>
        <dbReference type="Proteomes" id="UP000026682"/>
    </source>
</evidence>
<dbReference type="Pfam" id="PF17676">
    <property type="entry name" value="Peptidase_S66C"/>
    <property type="match status" value="1"/>
</dbReference>
<keyword evidence="4" id="KW-0378">Hydrolase</keyword>
<proteinExistence type="inferred from homology"/>
<keyword evidence="3" id="KW-0645">Protease</keyword>
<evidence type="ECO:0000259" key="8">
    <source>
        <dbReference type="Pfam" id="PF17676"/>
    </source>
</evidence>
<evidence type="ECO:0000256" key="4">
    <source>
        <dbReference type="ARBA" id="ARBA00022801"/>
    </source>
</evidence>
<evidence type="ECO:0000259" key="7">
    <source>
        <dbReference type="Pfam" id="PF02016"/>
    </source>
</evidence>
<keyword evidence="2 9" id="KW-0121">Carboxypeptidase</keyword>
<protein>
    <submittedName>
        <fullName evidence="9">LD-carboxypeptidase</fullName>
    </submittedName>
</protein>
<dbReference type="PROSITE" id="PS51318">
    <property type="entry name" value="TAT"/>
    <property type="match status" value="1"/>
</dbReference>
<comment type="caution">
    <text evidence="9">The sequence shown here is derived from an EMBL/GenBank/DDBJ whole genome shotgun (WGS) entry which is preliminary data.</text>
</comment>
<dbReference type="InterPro" id="IPR003507">
    <property type="entry name" value="S66_fam"/>
</dbReference>
<organism evidence="9 10">
    <name type="scientific">Bordetella holmesii CDC-H585-BH</name>
    <dbReference type="NCBI Taxonomy" id="1331206"/>
    <lineage>
        <taxon>Bacteria</taxon>
        <taxon>Pseudomonadati</taxon>
        <taxon>Pseudomonadota</taxon>
        <taxon>Betaproteobacteria</taxon>
        <taxon>Burkholderiales</taxon>
        <taxon>Alcaligenaceae</taxon>
        <taxon>Bordetella</taxon>
    </lineage>
</organism>
<dbReference type="InterPro" id="IPR040921">
    <property type="entry name" value="Peptidase_S66C"/>
</dbReference>
<dbReference type="EMBL" id="JFZZ01000035">
    <property type="protein sequence ID" value="KAK96793.1"/>
    <property type="molecule type" value="Genomic_DNA"/>
</dbReference>
<feature type="active site" description="Charge relay system" evidence="6">
    <location>
        <position position="330"/>
    </location>
</feature>